<feature type="transmembrane region" description="Helical" evidence="2">
    <location>
        <begin position="24"/>
        <end position="48"/>
    </location>
</feature>
<sequence>MSEISAIENTNTMNDSNLQSAQEAFASAMLPITLLAIVLVVGMVLVVGYSMKFALSVAGAGKFGFWKSIGIVIATMLAGTFVSTAIMFAMPGEPIAGLIAGVASIGTYVMIISAITHCSIGRGVVAYILNAIFSVIGMIALIMILLLGVTVIRGTSDLGDIDFEPIKNNLANAQSDATGESFLADSGEFDFDNGNDDFEVQQVSGQGIGYGYESSEVDHNMTSSSPQQLPSVVPASNSSGGLLDHFFRDEKASPYPTPASKGCQSGCRSRRPTPPEPSDPVSSGIQANPFAN</sequence>
<feature type="region of interest" description="Disordered" evidence="1">
    <location>
        <begin position="209"/>
        <end position="236"/>
    </location>
</feature>
<keyword evidence="2" id="KW-0472">Membrane</keyword>
<comment type="caution">
    <text evidence="3">The sequence shown here is derived from an EMBL/GenBank/DDBJ whole genome shotgun (WGS) entry which is preliminary data.</text>
</comment>
<gene>
    <name evidence="3" type="ORF">RMSM_05619</name>
</gene>
<dbReference type="PATRIC" id="fig|1265738.3.peg.5618"/>
<evidence type="ECO:0000313" key="3">
    <source>
        <dbReference type="EMBL" id="EMI17448.1"/>
    </source>
</evidence>
<dbReference type="EMBL" id="ANOG01000798">
    <property type="protein sequence ID" value="EMI17448.1"/>
    <property type="molecule type" value="Genomic_DNA"/>
</dbReference>
<evidence type="ECO:0000313" key="4">
    <source>
        <dbReference type="Proteomes" id="UP000011991"/>
    </source>
</evidence>
<name>M5RD86_9BACT</name>
<feature type="region of interest" description="Disordered" evidence="1">
    <location>
        <begin position="249"/>
        <end position="292"/>
    </location>
</feature>
<feature type="transmembrane region" description="Helical" evidence="2">
    <location>
        <begin position="95"/>
        <end position="115"/>
    </location>
</feature>
<feature type="transmembrane region" description="Helical" evidence="2">
    <location>
        <begin position="127"/>
        <end position="152"/>
    </location>
</feature>
<evidence type="ECO:0000256" key="1">
    <source>
        <dbReference type="SAM" id="MobiDB-lite"/>
    </source>
</evidence>
<accession>M5RD86</accession>
<organism evidence="3 4">
    <name type="scientific">Rhodopirellula maiorica SM1</name>
    <dbReference type="NCBI Taxonomy" id="1265738"/>
    <lineage>
        <taxon>Bacteria</taxon>
        <taxon>Pseudomonadati</taxon>
        <taxon>Planctomycetota</taxon>
        <taxon>Planctomycetia</taxon>
        <taxon>Pirellulales</taxon>
        <taxon>Pirellulaceae</taxon>
        <taxon>Novipirellula</taxon>
    </lineage>
</organism>
<keyword evidence="2" id="KW-1133">Transmembrane helix</keyword>
<dbReference type="AlphaFoldDB" id="M5RD86"/>
<feature type="compositionally biased region" description="Polar residues" evidence="1">
    <location>
        <begin position="280"/>
        <end position="292"/>
    </location>
</feature>
<keyword evidence="4" id="KW-1185">Reference proteome</keyword>
<protein>
    <submittedName>
        <fullName evidence="3">Membrane protein</fullName>
    </submittedName>
</protein>
<keyword evidence="2" id="KW-0812">Transmembrane</keyword>
<feature type="transmembrane region" description="Helical" evidence="2">
    <location>
        <begin position="69"/>
        <end position="89"/>
    </location>
</feature>
<reference evidence="3 4" key="1">
    <citation type="journal article" date="2013" name="Mar. Genomics">
        <title>Expression of sulfatases in Rhodopirellula baltica and the diversity of sulfatases in the genus Rhodopirellula.</title>
        <authorList>
            <person name="Wegner C.E."/>
            <person name="Richter-Heitmann T."/>
            <person name="Klindworth A."/>
            <person name="Klockow C."/>
            <person name="Richter M."/>
            <person name="Achstetter T."/>
            <person name="Glockner F.O."/>
            <person name="Harder J."/>
        </authorList>
    </citation>
    <scope>NUCLEOTIDE SEQUENCE [LARGE SCALE GENOMIC DNA]</scope>
    <source>
        <strain evidence="3 4">SM1</strain>
    </source>
</reference>
<proteinExistence type="predicted"/>
<dbReference type="Proteomes" id="UP000011991">
    <property type="component" value="Unassembled WGS sequence"/>
</dbReference>
<feature type="compositionally biased region" description="Low complexity" evidence="1">
    <location>
        <begin position="223"/>
        <end position="236"/>
    </location>
</feature>
<evidence type="ECO:0000256" key="2">
    <source>
        <dbReference type="SAM" id="Phobius"/>
    </source>
</evidence>